<dbReference type="Proteomes" id="UP000092573">
    <property type="component" value="Chromosome"/>
</dbReference>
<accession>A0A1B1N610</accession>
<reference evidence="2 3" key="1">
    <citation type="submission" date="2016-01" db="EMBL/GenBank/DDBJ databases">
        <title>Complete Genome Sequence of Paenibacillus yonginensis DCY84, a novel Plant Growth-Promoting Bacteria with Elicitation of Induced Systemic Resistance.</title>
        <authorList>
            <person name="Kim Y.J."/>
            <person name="Yang D.C."/>
            <person name="Sukweenadhi J."/>
        </authorList>
    </citation>
    <scope>NUCLEOTIDE SEQUENCE [LARGE SCALE GENOMIC DNA]</scope>
    <source>
        <strain evidence="2 3">DCY84</strain>
    </source>
</reference>
<gene>
    <name evidence="2" type="ORF">AWM70_21800</name>
</gene>
<dbReference type="AlphaFoldDB" id="A0A1B1N610"/>
<dbReference type="EMBL" id="CP014167">
    <property type="protein sequence ID" value="ANS76888.1"/>
    <property type="molecule type" value="Genomic_DNA"/>
</dbReference>
<sequence>MAKEQSEMNKVQMIEETDKAWYRLMKTLEQEPANDYWEQADRKGGIPAASKERVETYRLQEELNTAQGSALIESGAAASGMKLENEVHVDRGAAQAAQAVHNSPAAKPRKRGSGRARKWTALAAAAAVAAVVTVTPAGNKALASILGQFRMEQVTEVNEKDMEQLFNSVFQSGISDKEINRFGTFTVETGKGYGELTAQEATKEAGVPMLPESVTGKQQHIYVSPGSKLSLTMKVNEINKVMKQLGASKLFPTSIDGKTITLESSPIVYYNVALGNKDIVGNLSQTRVPSVSIDDTADVHEALEAVIQFPLLPQQLKESLQQSQFLTTGEIPLPVFTQDGTQTQQIAIGQTKVLLNTHHYQDSKQLEAIWVKDDSLFTYSIYINNEQTGAEKQFRTKLQELVEA</sequence>
<evidence type="ECO:0000256" key="1">
    <source>
        <dbReference type="SAM" id="Phobius"/>
    </source>
</evidence>
<name>A0A1B1N610_9BACL</name>
<keyword evidence="1" id="KW-1133">Transmembrane helix</keyword>
<evidence type="ECO:0008006" key="4">
    <source>
        <dbReference type="Google" id="ProtNLM"/>
    </source>
</evidence>
<dbReference type="OrthoDB" id="2547978at2"/>
<dbReference type="STRING" id="1462996.AWM70_21800"/>
<keyword evidence="3" id="KW-1185">Reference proteome</keyword>
<proteinExistence type="predicted"/>
<protein>
    <recommendedName>
        <fullName evidence="4">DUF4367 domain-containing protein</fullName>
    </recommendedName>
</protein>
<evidence type="ECO:0000313" key="2">
    <source>
        <dbReference type="EMBL" id="ANS76888.1"/>
    </source>
</evidence>
<keyword evidence="1" id="KW-0472">Membrane</keyword>
<dbReference type="KEGG" id="pyg:AWM70_21800"/>
<keyword evidence="1" id="KW-0812">Transmembrane</keyword>
<evidence type="ECO:0000313" key="3">
    <source>
        <dbReference type="Proteomes" id="UP000092573"/>
    </source>
</evidence>
<feature type="transmembrane region" description="Helical" evidence="1">
    <location>
        <begin position="119"/>
        <end position="138"/>
    </location>
</feature>
<dbReference type="RefSeq" id="WP_068699970.1">
    <property type="nucleotide sequence ID" value="NZ_CP014167.1"/>
</dbReference>
<organism evidence="2 3">
    <name type="scientific">Paenibacillus yonginensis</name>
    <dbReference type="NCBI Taxonomy" id="1462996"/>
    <lineage>
        <taxon>Bacteria</taxon>
        <taxon>Bacillati</taxon>
        <taxon>Bacillota</taxon>
        <taxon>Bacilli</taxon>
        <taxon>Bacillales</taxon>
        <taxon>Paenibacillaceae</taxon>
        <taxon>Paenibacillus</taxon>
    </lineage>
</organism>